<reference evidence="1" key="1">
    <citation type="submission" date="2019-08" db="EMBL/GenBank/DDBJ databases">
        <authorList>
            <person name="Kucharzyk K."/>
            <person name="Murdoch R.W."/>
            <person name="Higgins S."/>
            <person name="Loffler F."/>
        </authorList>
    </citation>
    <scope>NUCLEOTIDE SEQUENCE</scope>
</reference>
<proteinExistence type="predicted"/>
<organism evidence="1">
    <name type="scientific">bioreactor metagenome</name>
    <dbReference type="NCBI Taxonomy" id="1076179"/>
    <lineage>
        <taxon>unclassified sequences</taxon>
        <taxon>metagenomes</taxon>
        <taxon>ecological metagenomes</taxon>
    </lineage>
</organism>
<sequence>MKVSLPYEIQKCLFSPRFVSLIDSNYLYYSDADTVFEFDVRHRSKREVLVVRNGPNALCGIAWSPDSSMALILSIAPNQIADFASENTLYLITIDGSLPPRKYTAPVNFFFIKECESAPGRDFYFVDNSTIVYKKHLESYSDPGKLITVKIGAFRY</sequence>
<dbReference type="AlphaFoldDB" id="A0A644Y1J7"/>
<dbReference type="EMBL" id="VSSQ01003372">
    <property type="protein sequence ID" value="MPM20403.1"/>
    <property type="molecule type" value="Genomic_DNA"/>
</dbReference>
<comment type="caution">
    <text evidence="1">The sequence shown here is derived from an EMBL/GenBank/DDBJ whole genome shotgun (WGS) entry which is preliminary data.</text>
</comment>
<evidence type="ECO:0000313" key="1">
    <source>
        <dbReference type="EMBL" id="MPM20403.1"/>
    </source>
</evidence>
<evidence type="ECO:0008006" key="2">
    <source>
        <dbReference type="Google" id="ProtNLM"/>
    </source>
</evidence>
<accession>A0A644Y1J7</accession>
<dbReference type="SUPFAM" id="SSF82171">
    <property type="entry name" value="DPP6 N-terminal domain-like"/>
    <property type="match status" value="1"/>
</dbReference>
<protein>
    <recommendedName>
        <fullName evidence="2">Dipeptidylpeptidase IV N-terminal domain-containing protein</fullName>
    </recommendedName>
</protein>
<gene>
    <name evidence="1" type="ORF">SDC9_66833</name>
</gene>
<name>A0A644Y1J7_9ZZZZ</name>